<organism evidence="2 3">
    <name type="scientific">Prunus armeniaca</name>
    <name type="common">Apricot</name>
    <name type="synonym">Armeniaca vulgaris</name>
    <dbReference type="NCBI Taxonomy" id="36596"/>
    <lineage>
        <taxon>Eukaryota</taxon>
        <taxon>Viridiplantae</taxon>
        <taxon>Streptophyta</taxon>
        <taxon>Embryophyta</taxon>
        <taxon>Tracheophyta</taxon>
        <taxon>Spermatophyta</taxon>
        <taxon>Magnoliopsida</taxon>
        <taxon>eudicotyledons</taxon>
        <taxon>Gunneridae</taxon>
        <taxon>Pentapetalae</taxon>
        <taxon>rosids</taxon>
        <taxon>fabids</taxon>
        <taxon>Rosales</taxon>
        <taxon>Rosaceae</taxon>
        <taxon>Amygdaloideae</taxon>
        <taxon>Amygdaleae</taxon>
        <taxon>Prunus</taxon>
    </lineage>
</organism>
<dbReference type="AlphaFoldDB" id="A0A6J5W857"/>
<dbReference type="Proteomes" id="UP000507245">
    <property type="component" value="Unassembled WGS sequence"/>
</dbReference>
<reference evidence="3" key="1">
    <citation type="journal article" date="2020" name="Genome Biol.">
        <title>Gamete binning: chromosome-level and haplotype-resolved genome assembly enabled by high-throughput single-cell sequencing of gamete genomes.</title>
        <authorList>
            <person name="Campoy J.A."/>
            <person name="Sun H."/>
            <person name="Goel M."/>
            <person name="Jiao W.-B."/>
            <person name="Folz-Donahue K."/>
            <person name="Wang N."/>
            <person name="Rubio M."/>
            <person name="Liu C."/>
            <person name="Kukat C."/>
            <person name="Ruiz D."/>
            <person name="Huettel B."/>
            <person name="Schneeberger K."/>
        </authorList>
    </citation>
    <scope>NUCLEOTIDE SEQUENCE [LARGE SCALE GENOMIC DNA]</scope>
    <source>
        <strain evidence="3">cv. Rojo Pasion</strain>
    </source>
</reference>
<sequence>MLGAEWNRSVKSGPVEGNKGSGSGVMCMCGSVISGEREFDFMEENVATSEDFMGFKVVECVSFLSK</sequence>
<name>A0A6J5W857_PRUAR</name>
<accession>A0A6J5W857</accession>
<gene>
    <name evidence="2" type="ORF">ORAREDHAP_LOCUS7310</name>
</gene>
<evidence type="ECO:0000256" key="1">
    <source>
        <dbReference type="SAM" id="MobiDB-lite"/>
    </source>
</evidence>
<protein>
    <submittedName>
        <fullName evidence="2">Uncharacterized protein</fullName>
    </submittedName>
</protein>
<dbReference type="EMBL" id="CAEKKB010000001">
    <property type="protein sequence ID" value="CAB4295824.1"/>
    <property type="molecule type" value="Genomic_DNA"/>
</dbReference>
<feature type="region of interest" description="Disordered" evidence="1">
    <location>
        <begin position="1"/>
        <end position="22"/>
    </location>
</feature>
<proteinExistence type="predicted"/>
<evidence type="ECO:0000313" key="2">
    <source>
        <dbReference type="EMBL" id="CAB4295824.1"/>
    </source>
</evidence>
<evidence type="ECO:0000313" key="3">
    <source>
        <dbReference type="Proteomes" id="UP000507245"/>
    </source>
</evidence>
<keyword evidence="3" id="KW-1185">Reference proteome</keyword>